<proteinExistence type="predicted"/>
<protein>
    <submittedName>
        <fullName evidence="1">Uncharacterized protein</fullName>
    </submittedName>
</protein>
<dbReference type="AlphaFoldDB" id="A0A975RB22"/>
<sequence length="226" mass="25608">MATLYLDIQTIPSQQAQLIAQIRHSLKPPANYSQPDSIAKWYQQQLPAAAAKKHRQTALDGLYGEIFSIAWAIDDGAVMAFWRDDQASERSLLEQFMLELAEVSDSQGRRLPIRRWVGHYISGFDLRFLWQRCVICRVRPSLALPLDAGLWDDRVFDTSRMWNGDGNGQSSLAALAQGLALAEQPGLDGSQIYDLWLAGRYDEIAAYNRQAVSLSRALYKRMLFKD</sequence>
<dbReference type="EMBL" id="CP073754">
    <property type="protein sequence ID" value="QWF71943.1"/>
    <property type="molecule type" value="Genomic_DNA"/>
</dbReference>
<dbReference type="InterPro" id="IPR012337">
    <property type="entry name" value="RNaseH-like_sf"/>
</dbReference>
<name>A0A975RB22_9GAMM</name>
<dbReference type="InterPro" id="IPR036397">
    <property type="entry name" value="RNaseH_sf"/>
</dbReference>
<dbReference type="GO" id="GO:0003676">
    <property type="term" value="F:nucleic acid binding"/>
    <property type="evidence" value="ECO:0007669"/>
    <property type="project" value="InterPro"/>
</dbReference>
<gene>
    <name evidence="1" type="ORF">KEF85_05655</name>
</gene>
<dbReference type="Proteomes" id="UP000676649">
    <property type="component" value="Chromosome"/>
</dbReference>
<reference evidence="1" key="1">
    <citation type="submission" date="2021-04" db="EMBL/GenBank/DDBJ databases">
        <title>Draft genome sequence data of methanotrophic Methylovulum sp. strain S1L and Methylomonas sp. strain S2AM isolated from boreal lake water columns.</title>
        <authorList>
            <person name="Rissanen A.J."/>
            <person name="Mangayil R."/>
            <person name="Svenning M.M."/>
            <person name="Khanongnuch R."/>
        </authorList>
    </citation>
    <scope>NUCLEOTIDE SEQUENCE</scope>
    <source>
        <strain evidence="1">S2AM</strain>
    </source>
</reference>
<organism evidence="1 2">
    <name type="scientific">Methylomonas paludis</name>
    <dbReference type="NCBI Taxonomy" id="1173101"/>
    <lineage>
        <taxon>Bacteria</taxon>
        <taxon>Pseudomonadati</taxon>
        <taxon>Pseudomonadota</taxon>
        <taxon>Gammaproteobacteria</taxon>
        <taxon>Methylococcales</taxon>
        <taxon>Methylococcaceae</taxon>
        <taxon>Methylomonas</taxon>
    </lineage>
</organism>
<accession>A0A975RB22</accession>
<keyword evidence="2" id="KW-1185">Reference proteome</keyword>
<dbReference type="SUPFAM" id="SSF53098">
    <property type="entry name" value="Ribonuclease H-like"/>
    <property type="match status" value="1"/>
</dbReference>
<dbReference type="Gene3D" id="3.30.420.10">
    <property type="entry name" value="Ribonuclease H-like superfamily/Ribonuclease H"/>
    <property type="match status" value="1"/>
</dbReference>
<evidence type="ECO:0000313" key="2">
    <source>
        <dbReference type="Proteomes" id="UP000676649"/>
    </source>
</evidence>
<dbReference type="RefSeq" id="WP_215583826.1">
    <property type="nucleotide sequence ID" value="NZ_CP073754.1"/>
</dbReference>
<evidence type="ECO:0000313" key="1">
    <source>
        <dbReference type="EMBL" id="QWF71943.1"/>
    </source>
</evidence>
<dbReference type="KEGG" id="mpad:KEF85_05655"/>